<proteinExistence type="predicted"/>
<evidence type="ECO:0000259" key="1">
    <source>
        <dbReference type="SMART" id="SM00881"/>
    </source>
</evidence>
<evidence type="ECO:0000313" key="2">
    <source>
        <dbReference type="EMBL" id="KKL15716.1"/>
    </source>
</evidence>
<dbReference type="PANTHER" id="PTHR42793">
    <property type="entry name" value="COA BINDING DOMAIN CONTAINING PROTEIN"/>
    <property type="match status" value="1"/>
</dbReference>
<organism evidence="2">
    <name type="scientific">marine sediment metagenome</name>
    <dbReference type="NCBI Taxonomy" id="412755"/>
    <lineage>
        <taxon>unclassified sequences</taxon>
        <taxon>metagenomes</taxon>
        <taxon>ecological metagenomes</taxon>
    </lineage>
</organism>
<dbReference type="InterPro" id="IPR036291">
    <property type="entry name" value="NAD(P)-bd_dom_sf"/>
</dbReference>
<name>A0A0F9DD78_9ZZZZ</name>
<dbReference type="AlphaFoldDB" id="A0A0F9DD78"/>
<dbReference type="Gene3D" id="3.40.50.720">
    <property type="entry name" value="NAD(P)-binding Rossmann-like Domain"/>
    <property type="match status" value="1"/>
</dbReference>
<dbReference type="InterPro" id="IPR003781">
    <property type="entry name" value="CoA-bd"/>
</dbReference>
<sequence length="91" mass="9924">MVFAKSFQTSDLSPLLEPHSIAVVGASEKPGPGLQVLENLEQLGFTGEVFPINPRYRELRGMKCFPSLTELGRAGHKVDMVAILLSQLSAR</sequence>
<dbReference type="EMBL" id="LAZR01039959">
    <property type="protein sequence ID" value="KKL15716.1"/>
    <property type="molecule type" value="Genomic_DNA"/>
</dbReference>
<dbReference type="SMART" id="SM00881">
    <property type="entry name" value="CoA_binding"/>
    <property type="match status" value="1"/>
</dbReference>
<dbReference type="PANTHER" id="PTHR42793:SF1">
    <property type="entry name" value="PEPTIDYL-LYSINE N-ACETYLTRANSFERASE PATZ"/>
    <property type="match status" value="1"/>
</dbReference>
<dbReference type="SUPFAM" id="SSF51735">
    <property type="entry name" value="NAD(P)-binding Rossmann-fold domains"/>
    <property type="match status" value="1"/>
</dbReference>
<accession>A0A0F9DD78</accession>
<dbReference type="Pfam" id="PF13380">
    <property type="entry name" value="CoA_binding_2"/>
    <property type="match status" value="1"/>
</dbReference>
<protein>
    <recommendedName>
        <fullName evidence="1">CoA-binding domain-containing protein</fullName>
    </recommendedName>
</protein>
<reference evidence="2" key="1">
    <citation type="journal article" date="2015" name="Nature">
        <title>Complex archaea that bridge the gap between prokaryotes and eukaryotes.</title>
        <authorList>
            <person name="Spang A."/>
            <person name="Saw J.H."/>
            <person name="Jorgensen S.L."/>
            <person name="Zaremba-Niedzwiedzka K."/>
            <person name="Martijn J."/>
            <person name="Lind A.E."/>
            <person name="van Eijk R."/>
            <person name="Schleper C."/>
            <person name="Guy L."/>
            <person name="Ettema T.J."/>
        </authorList>
    </citation>
    <scope>NUCLEOTIDE SEQUENCE</scope>
</reference>
<comment type="caution">
    <text evidence="2">The sequence shown here is derived from an EMBL/GenBank/DDBJ whole genome shotgun (WGS) entry which is preliminary data.</text>
</comment>
<gene>
    <name evidence="2" type="ORF">LCGC14_2502810</name>
</gene>
<feature type="domain" description="CoA-binding" evidence="1">
    <location>
        <begin position="15"/>
        <end position="91"/>
    </location>
</feature>